<protein>
    <submittedName>
        <fullName evidence="2">WGS project CAEQ00000000 data, annotated contig 488</fullName>
    </submittedName>
</protein>
<dbReference type="AlphaFoldDB" id="F9WGC1"/>
<evidence type="ECO:0000256" key="1">
    <source>
        <dbReference type="SAM" id="Phobius"/>
    </source>
</evidence>
<dbReference type="EMBL" id="CAEQ01002257">
    <property type="protein sequence ID" value="CCD16355.1"/>
    <property type="molecule type" value="Genomic_DNA"/>
</dbReference>
<reference evidence="3" key="1">
    <citation type="submission" date="2011-07" db="EMBL/GenBank/DDBJ databases">
        <title>Divergent evolution of antigenic variation in African trypanosomes.</title>
        <authorList>
            <person name="Jackson A.P."/>
            <person name="Berry A."/>
            <person name="Allison H.C."/>
            <person name="Burton P."/>
            <person name="Anderson J."/>
            <person name="Aslett M."/>
            <person name="Brown R."/>
            <person name="Corton N."/>
            <person name="Harris D."/>
            <person name="Hauser H."/>
            <person name="Gamble J."/>
            <person name="Gilderthorp R."/>
            <person name="McQuillan J."/>
            <person name="Quail M.A."/>
            <person name="Sanders M."/>
            <person name="Van Tonder A."/>
            <person name="Ginger M.L."/>
            <person name="Donelson J.E."/>
            <person name="Field M.C."/>
            <person name="Barry J.D."/>
            <person name="Berriman M."/>
            <person name="Hertz-Fowler C."/>
        </authorList>
    </citation>
    <scope>NUCLEOTIDE SEQUENCE [LARGE SCALE GENOMIC DNA]</scope>
    <source>
        <strain evidence="3">IL3000</strain>
    </source>
</reference>
<dbReference type="Proteomes" id="UP000000702">
    <property type="component" value="Unassembled WGS sequence"/>
</dbReference>
<feature type="transmembrane region" description="Helical" evidence="1">
    <location>
        <begin position="168"/>
        <end position="189"/>
    </location>
</feature>
<keyword evidence="1" id="KW-0812">Transmembrane</keyword>
<organism evidence="2 3">
    <name type="scientific">Trypanosoma congolense (strain IL3000)</name>
    <dbReference type="NCBI Taxonomy" id="1068625"/>
    <lineage>
        <taxon>Eukaryota</taxon>
        <taxon>Discoba</taxon>
        <taxon>Euglenozoa</taxon>
        <taxon>Kinetoplastea</taxon>
        <taxon>Metakinetoplastina</taxon>
        <taxon>Trypanosomatida</taxon>
        <taxon>Trypanosomatidae</taxon>
        <taxon>Trypanosoma</taxon>
        <taxon>Nannomonas</taxon>
    </lineage>
</organism>
<gene>
    <name evidence="2" type="ORF">TCIL3000_0_12930</name>
</gene>
<reference evidence="2 3" key="2">
    <citation type="journal article" date="2012" name="Proc. Natl. Acad. Sci. U.S.A.">
        <title>Antigenic diversity is generated by distinct evolutionary mechanisms in African trypanosome species.</title>
        <authorList>
            <person name="Jackson A.P."/>
            <person name="Berry A."/>
            <person name="Aslett M."/>
            <person name="Allison H.C."/>
            <person name="Burton P."/>
            <person name="Vavrova-Anderson J."/>
            <person name="Brown R."/>
            <person name="Browne H."/>
            <person name="Corton N."/>
            <person name="Hauser H."/>
            <person name="Gamble J."/>
            <person name="Gilderthorp R."/>
            <person name="Marcello L."/>
            <person name="McQuillan J."/>
            <person name="Otto T.D."/>
            <person name="Quail M.A."/>
            <person name="Sanders M.J."/>
            <person name="van Tonder A."/>
            <person name="Ginger M.L."/>
            <person name="Field M.C."/>
            <person name="Barry J.D."/>
            <person name="Hertz-Fowler C."/>
            <person name="Berriman M."/>
        </authorList>
    </citation>
    <scope>NUCLEOTIDE SEQUENCE [LARGE SCALE GENOMIC DNA]</scope>
    <source>
        <strain evidence="2 3">IL3000</strain>
    </source>
</reference>
<dbReference type="VEuPathDB" id="TriTrypDB:TcIL3000_0_12930"/>
<feature type="transmembrane region" description="Helical" evidence="1">
    <location>
        <begin position="139"/>
        <end position="161"/>
    </location>
</feature>
<feature type="transmembrane region" description="Helical" evidence="1">
    <location>
        <begin position="34"/>
        <end position="55"/>
    </location>
</feature>
<comment type="caution">
    <text evidence="2">The sequence shown here is derived from an EMBL/GenBank/DDBJ whole genome shotgun (WGS) entry which is preliminary data.</text>
</comment>
<evidence type="ECO:0000313" key="2">
    <source>
        <dbReference type="EMBL" id="CCD16355.1"/>
    </source>
</evidence>
<proteinExistence type="predicted"/>
<sequence length="222" mass="25139">MHQIVSLWCDECVCALRSWDTLRSISLLCLTRRFVGVGVLGKIGLFCPAAVGFYASLRLARGVFEVALGLLWPGSGVDPARAVGEWGAGTSRGEVRRECFSAVLPETRRLYVCALRLRERMRPHVFPLKKGFCFYSLDHFVYCHCWYLFMFWCFLFSVCAVRQWKPMMFVGGAVSLMCLLRVLFVRWPFSLCQARNCAGRPSVTAAGRRRAGGAFRHFVLGM</sequence>
<keyword evidence="1" id="KW-0472">Membrane</keyword>
<keyword evidence="1" id="KW-1133">Transmembrane helix</keyword>
<name>F9WGC1_TRYCI</name>
<accession>F9WGC1</accession>
<keyword evidence="3" id="KW-1185">Reference proteome</keyword>
<evidence type="ECO:0000313" key="3">
    <source>
        <dbReference type="Proteomes" id="UP000000702"/>
    </source>
</evidence>